<protein>
    <submittedName>
        <fullName evidence="1">Uncharacterized protein</fullName>
    </submittedName>
</protein>
<accession>A0A2P2JEC5</accession>
<dbReference type="EMBL" id="GGEC01011348">
    <property type="protein sequence ID" value="MBW91831.1"/>
    <property type="molecule type" value="Transcribed_RNA"/>
</dbReference>
<reference evidence="1" key="1">
    <citation type="submission" date="2018-02" db="EMBL/GenBank/DDBJ databases">
        <title>Rhizophora mucronata_Transcriptome.</title>
        <authorList>
            <person name="Meera S.P."/>
            <person name="Sreeshan A."/>
            <person name="Augustine A."/>
        </authorList>
    </citation>
    <scope>NUCLEOTIDE SEQUENCE</scope>
    <source>
        <tissue evidence="1">Leaf</tissue>
    </source>
</reference>
<proteinExistence type="predicted"/>
<name>A0A2P2JEC5_RHIMU</name>
<sequence length="34" mass="3715">MEKSPSEIAKKTGTGAEGHICFDKAVIQKIKIKK</sequence>
<evidence type="ECO:0000313" key="1">
    <source>
        <dbReference type="EMBL" id="MBW91831.1"/>
    </source>
</evidence>
<dbReference type="AlphaFoldDB" id="A0A2P2JEC5"/>
<organism evidence="1">
    <name type="scientific">Rhizophora mucronata</name>
    <name type="common">Asiatic mangrove</name>
    <dbReference type="NCBI Taxonomy" id="61149"/>
    <lineage>
        <taxon>Eukaryota</taxon>
        <taxon>Viridiplantae</taxon>
        <taxon>Streptophyta</taxon>
        <taxon>Embryophyta</taxon>
        <taxon>Tracheophyta</taxon>
        <taxon>Spermatophyta</taxon>
        <taxon>Magnoliopsida</taxon>
        <taxon>eudicotyledons</taxon>
        <taxon>Gunneridae</taxon>
        <taxon>Pentapetalae</taxon>
        <taxon>rosids</taxon>
        <taxon>fabids</taxon>
        <taxon>Malpighiales</taxon>
        <taxon>Rhizophoraceae</taxon>
        <taxon>Rhizophora</taxon>
    </lineage>
</organism>